<evidence type="ECO:0000256" key="1">
    <source>
        <dbReference type="SAM" id="Phobius"/>
    </source>
</evidence>
<proteinExistence type="predicted"/>
<feature type="transmembrane region" description="Helical" evidence="1">
    <location>
        <begin position="453"/>
        <end position="477"/>
    </location>
</feature>
<feature type="transmembrane region" description="Helical" evidence="1">
    <location>
        <begin position="240"/>
        <end position="259"/>
    </location>
</feature>
<feature type="transmembrane region" description="Helical" evidence="1">
    <location>
        <begin position="16"/>
        <end position="34"/>
    </location>
</feature>
<feature type="transmembrane region" description="Helical" evidence="1">
    <location>
        <begin position="210"/>
        <end position="228"/>
    </location>
</feature>
<keyword evidence="1" id="KW-0812">Transmembrane</keyword>
<feature type="transmembrane region" description="Helical" evidence="1">
    <location>
        <begin position="97"/>
        <end position="122"/>
    </location>
</feature>
<evidence type="ECO:0000313" key="3">
    <source>
        <dbReference type="Proteomes" id="UP000620075"/>
    </source>
</evidence>
<dbReference type="EMBL" id="JAEKNQ010000019">
    <property type="protein sequence ID" value="MBJ7602469.1"/>
    <property type="molecule type" value="Genomic_DNA"/>
</dbReference>
<feature type="transmembrane region" description="Helical" evidence="1">
    <location>
        <begin position="134"/>
        <end position="153"/>
    </location>
</feature>
<feature type="transmembrane region" description="Helical" evidence="1">
    <location>
        <begin position="186"/>
        <end position="204"/>
    </location>
</feature>
<feature type="transmembrane region" description="Helical" evidence="1">
    <location>
        <begin position="313"/>
        <end position="332"/>
    </location>
</feature>
<protein>
    <recommendedName>
        <fullName evidence="4">Glycosyltransferase RgtA/B/C/D-like domain-containing protein</fullName>
    </recommendedName>
</protein>
<feature type="transmembrane region" description="Helical" evidence="1">
    <location>
        <begin position="159"/>
        <end position="177"/>
    </location>
</feature>
<dbReference type="RefSeq" id="WP_338176994.1">
    <property type="nucleotide sequence ID" value="NZ_JAEKNQ010000019.1"/>
</dbReference>
<name>A0A934K9J7_9BACT</name>
<keyword evidence="1" id="KW-1133">Transmembrane helix</keyword>
<accession>A0A934K9J7</accession>
<feature type="transmembrane region" description="Helical" evidence="1">
    <location>
        <begin position="415"/>
        <end position="433"/>
    </location>
</feature>
<reference evidence="2 3" key="1">
    <citation type="submission" date="2020-10" db="EMBL/GenBank/DDBJ databases">
        <title>Ca. Dormibacterota MAGs.</title>
        <authorList>
            <person name="Montgomery K."/>
        </authorList>
    </citation>
    <scope>NUCLEOTIDE SEQUENCE [LARGE SCALE GENOMIC DNA]</scope>
    <source>
        <strain evidence="2">SC8811_S16_3</strain>
    </source>
</reference>
<organism evidence="2 3">
    <name type="scientific">Candidatus Dormiibacter inghamiae</name>
    <dbReference type="NCBI Taxonomy" id="3127013"/>
    <lineage>
        <taxon>Bacteria</taxon>
        <taxon>Bacillati</taxon>
        <taxon>Candidatus Dormiibacterota</taxon>
        <taxon>Candidatus Dormibacteria</taxon>
        <taxon>Candidatus Dormibacterales</taxon>
        <taxon>Candidatus Dormibacteraceae</taxon>
        <taxon>Candidatus Dormiibacter</taxon>
    </lineage>
</organism>
<keyword evidence="1" id="KW-0472">Membrane</keyword>
<dbReference type="Proteomes" id="UP000620075">
    <property type="component" value="Unassembled WGS sequence"/>
</dbReference>
<dbReference type="AlphaFoldDB" id="A0A934K9J7"/>
<feature type="transmembrane region" description="Helical" evidence="1">
    <location>
        <begin position="381"/>
        <end position="403"/>
    </location>
</feature>
<evidence type="ECO:0008006" key="4">
    <source>
        <dbReference type="Google" id="ProtNLM"/>
    </source>
</evidence>
<sequence>MTQKTEVLITNRRRRAVAALCTLVIYVGSSFLLFNDVWRAPGKTWIGDAGDPKLQMWFLGWTPASLVRWQNPLFTDYIQYPTGVNMMWNVSTPLPAVLVWPVSQALGLIIAYNLLITLAPALSGWCMYLAAARYTWHFLPAFGAGLLYGFSPFMMAQSIGHIHMALAVFPPLLLLLCDEIFVRQRWPPWLAGLLLGVAGAGQLLTSEEVLASTAVAALMGVGVAVIVFRRQVLRQPRYSFVAILVAAVSSLALAAYPLAFQFLGPLRVGGSLQPPDIYASDLLTFVVPSSIMHFAPAAGVEVTGRFSASTEELSGYLGLPLILLLIATLLAYRRSRLVLWAAGFTLLIGVLSLGPVWHLAGHPFRHTPPWSWLWHLPVIENILPARLAPFIYIGAGLLLATGFDQALRSGHRSRVIVATAAVTVALAALFPSLPRPSTPDSIPTFFQPGGQASRIPVGSVVLITPFSNAASSTAMFWQARNGYRFKLAEGEGYVPGPSLDPPPSRLQHILVGLDHSQDVVTDEGQSQALSELRQWHVRTVIIGPSPGDVKIRAFFTELLGQPPDESGGVAVWWHPLAVKSPP</sequence>
<comment type="caution">
    <text evidence="2">The sequence shown here is derived from an EMBL/GenBank/DDBJ whole genome shotgun (WGS) entry which is preliminary data.</text>
</comment>
<evidence type="ECO:0000313" key="2">
    <source>
        <dbReference type="EMBL" id="MBJ7602469.1"/>
    </source>
</evidence>
<gene>
    <name evidence="2" type="ORF">JF888_04640</name>
</gene>
<feature type="transmembrane region" description="Helical" evidence="1">
    <location>
        <begin position="339"/>
        <end position="361"/>
    </location>
</feature>